<dbReference type="InterPro" id="IPR001254">
    <property type="entry name" value="Trypsin_dom"/>
</dbReference>
<organism evidence="4">
    <name type="scientific">Anopheles coluzzii</name>
    <name type="common">African malaria mosquito</name>
    <dbReference type="NCBI Taxonomy" id="1518534"/>
    <lineage>
        <taxon>Eukaryota</taxon>
        <taxon>Metazoa</taxon>
        <taxon>Ecdysozoa</taxon>
        <taxon>Arthropoda</taxon>
        <taxon>Hexapoda</taxon>
        <taxon>Insecta</taxon>
        <taxon>Pterygota</taxon>
        <taxon>Neoptera</taxon>
        <taxon>Endopterygota</taxon>
        <taxon>Diptera</taxon>
        <taxon>Nematocera</taxon>
        <taxon>Culicoidea</taxon>
        <taxon>Culicidae</taxon>
        <taxon>Anophelinae</taxon>
        <taxon>Anopheles</taxon>
    </lineage>
</organism>
<dbReference type="VEuPathDB" id="VectorBase:ACON2_036395"/>
<dbReference type="Proteomes" id="UP000075882">
    <property type="component" value="Unassembled WGS sequence"/>
</dbReference>
<feature type="domain" description="Peptidase S1" evidence="3">
    <location>
        <begin position="35"/>
        <end position="329"/>
    </location>
</feature>
<dbReference type="AlphaFoldDB" id="A0A8W7PBS7"/>
<dbReference type="SMART" id="SM00020">
    <property type="entry name" value="Tryp_SPc"/>
    <property type="match status" value="1"/>
</dbReference>
<keyword evidence="2" id="KW-0472">Membrane</keyword>
<dbReference type="Pfam" id="PF00089">
    <property type="entry name" value="Trypsin"/>
    <property type="match status" value="1"/>
</dbReference>
<dbReference type="InterPro" id="IPR043504">
    <property type="entry name" value="Peptidase_S1_PA_chymotrypsin"/>
</dbReference>
<reference evidence="4" key="1">
    <citation type="submission" date="2022-08" db="UniProtKB">
        <authorList>
            <consortium name="EnsemblMetazoa"/>
        </authorList>
    </citation>
    <scope>IDENTIFICATION</scope>
</reference>
<comment type="similarity">
    <text evidence="1">Belongs to the peptidase S1 family. CLIP subfamily.</text>
</comment>
<keyword evidence="2" id="KW-0812">Transmembrane</keyword>
<feature type="transmembrane region" description="Helical" evidence="2">
    <location>
        <begin position="21"/>
        <end position="43"/>
    </location>
</feature>
<evidence type="ECO:0000259" key="3">
    <source>
        <dbReference type="PROSITE" id="PS50240"/>
    </source>
</evidence>
<name>A0A8W7PBS7_ANOCL</name>
<dbReference type="PROSITE" id="PS50240">
    <property type="entry name" value="TRYPSIN_DOM"/>
    <property type="match status" value="1"/>
</dbReference>
<evidence type="ECO:0000313" key="4">
    <source>
        <dbReference type="EnsemblMetazoa" id="ACOM029069-PA.1"/>
    </source>
</evidence>
<protein>
    <recommendedName>
        <fullName evidence="3">Peptidase S1 domain-containing protein</fullName>
    </recommendedName>
</protein>
<dbReference type="PANTHER" id="PTHR24260">
    <property type="match status" value="1"/>
</dbReference>
<sequence>LIELSSYNPRSMLSLQVKIMVRILVSLLLLIAIIFIGGCPALTEKKENNIPNSGLLALVNQTCGTRYYESNFPVDTRLFEHPWLVQFGYERELVVNYVFQGLLIHSKYVLTTVFVVQFQDFGQLKYARVGEHNTSTNTDCEKLSLLEETCAPLAQSILVDEVIVHPDYNMFAQINDIALVKLRVAAIVDGTAVAPICVNDDLNYQSSFLLVASWCGRRETGLSLVPKQYFMKPISPYECQRLMPRHSVSFANGMFCIVFDERHTNSTELAYEPNLRGGSGAPIYTVHDGNRILLVGLLSYGPRYPAKLHEPYVIIPVAPFYDWMTGVIEADREKHMYNTLI</sequence>
<dbReference type="GO" id="GO:0006508">
    <property type="term" value="P:proteolysis"/>
    <property type="evidence" value="ECO:0007669"/>
    <property type="project" value="InterPro"/>
</dbReference>
<dbReference type="SUPFAM" id="SSF50494">
    <property type="entry name" value="Trypsin-like serine proteases"/>
    <property type="match status" value="1"/>
</dbReference>
<dbReference type="InterPro" id="IPR051333">
    <property type="entry name" value="CLIP_Serine_Protease"/>
</dbReference>
<dbReference type="InterPro" id="IPR009003">
    <property type="entry name" value="Peptidase_S1_PA"/>
</dbReference>
<proteinExistence type="inferred from homology"/>
<dbReference type="PANTHER" id="PTHR24260:SF147">
    <property type="entry name" value="EG:BACR7A4.3 PROTEIN-RELATED"/>
    <property type="match status" value="1"/>
</dbReference>
<keyword evidence="2" id="KW-1133">Transmembrane helix</keyword>
<evidence type="ECO:0000256" key="2">
    <source>
        <dbReference type="SAM" id="Phobius"/>
    </source>
</evidence>
<accession>A0A8W7PBS7</accession>
<dbReference type="GO" id="GO:0004252">
    <property type="term" value="F:serine-type endopeptidase activity"/>
    <property type="evidence" value="ECO:0007669"/>
    <property type="project" value="InterPro"/>
</dbReference>
<evidence type="ECO:0000256" key="1">
    <source>
        <dbReference type="ARBA" id="ARBA00024195"/>
    </source>
</evidence>
<dbReference type="EnsemblMetazoa" id="ACOM029069-RA">
    <property type="protein sequence ID" value="ACOM029069-PA.1"/>
    <property type="gene ID" value="ACOM029069"/>
</dbReference>
<dbReference type="Gene3D" id="2.40.10.10">
    <property type="entry name" value="Trypsin-like serine proteases"/>
    <property type="match status" value="2"/>
</dbReference>